<sequence length="718" mass="80052">MDFPNSAPTASPLAEQGTETAAGTRRYRSKSQRPCDLCRARKVLCNIPDPARPCQLCHRTKRPCTFVAVTSKKQRTGSASISAANVYDGIVPASAEVRPALEPLAASQLTESESPEETLSSATDAHPFAKFLFDPSWSAAAEPTADASDIGPPASDDPDSVFNILQDTELSQLWPMNSPGFATTGLPTASRLSPQNGNGFLSPGLGASMDRRPDCSSAFIGFSNESDPFALEHFPYNSVDEVDFFMVTYRRPSRLLANTGHPPVHILQSKLQSTCQGRALIEGSVSIGNERERLEKLVDADTGVSLVNLYLRFVFQTLPILSRSLIENDISRFVRSASPGLLAGIYALALPFTSWDERLCMNNAYSKPSSDALWQVAYTSWQKELHAPHLSTVQTCLLLLNHATFDPVAVESPFAWSLAASMTAVAQSLGLHLDPTDWKLPASEVRLRRRLWWAVVVEHSWRAITHGQSSMLHDDEWNVTPLTADDFIMDIPSDTTQSQPDHFLQLCRLTQIVNSIRSQFFSLRAVSQPQSLDVVLEQAKWSRQQLHEWLEDLPECLRMGTQQDDQDNESPQSQGSLHLAYFTGQVLLLRALLRPIVSKETDPKNTSSAAASMVLQASRALMQTLIDFVRGLDVRHKSGFWPAYNRHCFCYPGLFCYMLCLQPVEPHMVAADRRLLVRWRNVLRTRVQSWQLLRFAIVKVDALFWKKLDNLIEPPNTC</sequence>
<dbReference type="SMART" id="SM00066">
    <property type="entry name" value="GAL4"/>
    <property type="match status" value="1"/>
</dbReference>
<evidence type="ECO:0000313" key="5">
    <source>
        <dbReference type="EMBL" id="UNI23802.1"/>
    </source>
</evidence>
<proteinExistence type="predicted"/>
<dbReference type="GO" id="GO:0003677">
    <property type="term" value="F:DNA binding"/>
    <property type="evidence" value="ECO:0007669"/>
    <property type="project" value="InterPro"/>
</dbReference>
<evidence type="ECO:0000256" key="2">
    <source>
        <dbReference type="ARBA" id="ARBA00023242"/>
    </source>
</evidence>
<dbReference type="GO" id="GO:0000981">
    <property type="term" value="F:DNA-binding transcription factor activity, RNA polymerase II-specific"/>
    <property type="evidence" value="ECO:0007669"/>
    <property type="project" value="InterPro"/>
</dbReference>
<dbReference type="AlphaFoldDB" id="A0A9Q8QQZ3"/>
<evidence type="ECO:0000259" key="4">
    <source>
        <dbReference type="PROSITE" id="PS50048"/>
    </source>
</evidence>
<keyword evidence="6" id="KW-1185">Reference proteome</keyword>
<dbReference type="Proteomes" id="UP000829364">
    <property type="component" value="Chromosome 10"/>
</dbReference>
<dbReference type="SUPFAM" id="SSF57701">
    <property type="entry name" value="Zn2/Cys6 DNA-binding domain"/>
    <property type="match status" value="1"/>
</dbReference>
<dbReference type="EMBL" id="CP086363">
    <property type="protein sequence ID" value="UNI23802.1"/>
    <property type="molecule type" value="Genomic_DNA"/>
</dbReference>
<dbReference type="InterPro" id="IPR050797">
    <property type="entry name" value="Carb_Metab_Trans_Reg"/>
</dbReference>
<keyword evidence="1" id="KW-0479">Metal-binding</keyword>
<dbReference type="KEGG" id="ptkz:JDV02_009599"/>
<keyword evidence="2" id="KW-0539">Nucleus</keyword>
<dbReference type="GO" id="GO:0006351">
    <property type="term" value="P:DNA-templated transcription"/>
    <property type="evidence" value="ECO:0007669"/>
    <property type="project" value="InterPro"/>
</dbReference>
<dbReference type="GO" id="GO:0001080">
    <property type="term" value="P:nitrogen catabolite activation of transcription from RNA polymerase II promoter"/>
    <property type="evidence" value="ECO:0007669"/>
    <property type="project" value="TreeGrafter"/>
</dbReference>
<evidence type="ECO:0000256" key="1">
    <source>
        <dbReference type="ARBA" id="ARBA00022723"/>
    </source>
</evidence>
<dbReference type="RefSeq" id="XP_047847283.1">
    <property type="nucleotide sequence ID" value="XM_047991272.1"/>
</dbReference>
<protein>
    <recommendedName>
        <fullName evidence="4">Zn(2)-C6 fungal-type domain-containing protein</fullName>
    </recommendedName>
</protein>
<feature type="domain" description="Zn(2)-C6 fungal-type" evidence="4">
    <location>
        <begin position="34"/>
        <end position="66"/>
    </location>
</feature>
<feature type="region of interest" description="Disordered" evidence="3">
    <location>
        <begin position="1"/>
        <end position="33"/>
    </location>
</feature>
<evidence type="ECO:0000313" key="6">
    <source>
        <dbReference type="Proteomes" id="UP000829364"/>
    </source>
</evidence>
<dbReference type="GeneID" id="72071544"/>
<dbReference type="CDD" id="cd12148">
    <property type="entry name" value="fungal_TF_MHR"/>
    <property type="match status" value="1"/>
</dbReference>
<dbReference type="InterPro" id="IPR007219">
    <property type="entry name" value="XnlR_reg_dom"/>
</dbReference>
<dbReference type="PANTHER" id="PTHR31668:SF4">
    <property type="entry name" value="TRANSCRIPTIONAL ACTIVATOR PROTEIN DAL81"/>
    <property type="match status" value="1"/>
</dbReference>
<gene>
    <name evidence="5" type="ORF">JDV02_009599</name>
</gene>
<dbReference type="InterPro" id="IPR001138">
    <property type="entry name" value="Zn2Cys6_DnaBD"/>
</dbReference>
<dbReference type="GO" id="GO:0008270">
    <property type="term" value="F:zinc ion binding"/>
    <property type="evidence" value="ECO:0007669"/>
    <property type="project" value="InterPro"/>
</dbReference>
<dbReference type="Pfam" id="PF04082">
    <property type="entry name" value="Fungal_trans"/>
    <property type="match status" value="1"/>
</dbReference>
<organism evidence="5 6">
    <name type="scientific">Purpureocillium takamizusanense</name>
    <dbReference type="NCBI Taxonomy" id="2060973"/>
    <lineage>
        <taxon>Eukaryota</taxon>
        <taxon>Fungi</taxon>
        <taxon>Dikarya</taxon>
        <taxon>Ascomycota</taxon>
        <taxon>Pezizomycotina</taxon>
        <taxon>Sordariomycetes</taxon>
        <taxon>Hypocreomycetidae</taxon>
        <taxon>Hypocreales</taxon>
        <taxon>Ophiocordycipitaceae</taxon>
        <taxon>Purpureocillium</taxon>
    </lineage>
</organism>
<dbReference type="InterPro" id="IPR036864">
    <property type="entry name" value="Zn2-C6_fun-type_DNA-bd_sf"/>
</dbReference>
<dbReference type="PROSITE" id="PS00463">
    <property type="entry name" value="ZN2_CY6_FUNGAL_1"/>
    <property type="match status" value="1"/>
</dbReference>
<dbReference type="CDD" id="cd00067">
    <property type="entry name" value="GAL4"/>
    <property type="match status" value="1"/>
</dbReference>
<dbReference type="GO" id="GO:0005634">
    <property type="term" value="C:nucleus"/>
    <property type="evidence" value="ECO:0007669"/>
    <property type="project" value="TreeGrafter"/>
</dbReference>
<reference evidence="5" key="1">
    <citation type="submission" date="2021-11" db="EMBL/GenBank/DDBJ databases">
        <title>Purpureocillium_takamizusanense_genome.</title>
        <authorList>
            <person name="Nguyen N.-H."/>
        </authorList>
    </citation>
    <scope>NUCLEOTIDE SEQUENCE</scope>
    <source>
        <strain evidence="5">PT3</strain>
    </source>
</reference>
<name>A0A9Q8QQZ3_9HYPO</name>
<dbReference type="PROSITE" id="PS50048">
    <property type="entry name" value="ZN2_CY6_FUNGAL_2"/>
    <property type="match status" value="1"/>
</dbReference>
<dbReference type="Gene3D" id="4.10.240.10">
    <property type="entry name" value="Zn(2)-C6 fungal-type DNA-binding domain"/>
    <property type="match status" value="1"/>
</dbReference>
<accession>A0A9Q8QQZ3</accession>
<evidence type="ECO:0000256" key="3">
    <source>
        <dbReference type="SAM" id="MobiDB-lite"/>
    </source>
</evidence>
<dbReference type="SMART" id="SM00906">
    <property type="entry name" value="Fungal_trans"/>
    <property type="match status" value="1"/>
</dbReference>
<dbReference type="PANTHER" id="PTHR31668">
    <property type="entry name" value="GLUCOSE TRANSPORT TRANSCRIPTION REGULATOR RGT1-RELATED-RELATED"/>
    <property type="match status" value="1"/>
</dbReference>
<dbReference type="OrthoDB" id="1924787at2759"/>